<dbReference type="InterPro" id="IPR047640">
    <property type="entry name" value="RpiR-like"/>
</dbReference>
<keyword evidence="3" id="KW-0804">Transcription</keyword>
<comment type="caution">
    <text evidence="6">The sequence shown here is derived from an EMBL/GenBank/DDBJ whole genome shotgun (WGS) entry which is preliminary data.</text>
</comment>
<sequence>MEKIAEKINQSYELLTKGQKKVADLLLADPTAFATHSAKKIGKLIEVSETTIIRFCRAIGYQSFTTLQAELRASIFDFNRQSPLGDGERKYPQFYHTMVGDLDYIKVAAQNLNYEDIDRTIEKLHEADMVLVSGTHASFSMAHWFSFSLNIIKGNTVLFRPEFDLYLDNMTNQSVVVVFSFYRYAKETLWVAETAKNQGAFIIAVTDSPHSPVAGIADIVHDLKMPNKLIYQTAPIVFSFLNAILNRYTQLYADAAELREKFYTRKGVHQFIAP</sequence>
<dbReference type="PANTHER" id="PTHR30514:SF18">
    <property type="entry name" value="RPIR-FAMILY TRANSCRIPTIONAL REGULATOR"/>
    <property type="match status" value="1"/>
</dbReference>
<dbReference type="EMBL" id="JBHSFW010000026">
    <property type="protein sequence ID" value="MFC4620543.1"/>
    <property type="molecule type" value="Genomic_DNA"/>
</dbReference>
<dbReference type="Gene3D" id="1.10.10.10">
    <property type="entry name" value="Winged helix-like DNA-binding domain superfamily/Winged helix DNA-binding domain"/>
    <property type="match status" value="1"/>
</dbReference>
<feature type="domain" description="SIS" evidence="5">
    <location>
        <begin position="120"/>
        <end position="261"/>
    </location>
</feature>
<evidence type="ECO:0000259" key="4">
    <source>
        <dbReference type="PROSITE" id="PS51071"/>
    </source>
</evidence>
<dbReference type="InterPro" id="IPR036388">
    <property type="entry name" value="WH-like_DNA-bd_sf"/>
</dbReference>
<dbReference type="Proteomes" id="UP001596022">
    <property type="component" value="Unassembled WGS sequence"/>
</dbReference>
<dbReference type="InterPro" id="IPR000281">
    <property type="entry name" value="HTH_RpiR"/>
</dbReference>
<accession>A0ABV9GQK5</accession>
<dbReference type="InterPro" id="IPR001347">
    <property type="entry name" value="SIS_dom"/>
</dbReference>
<reference evidence="7" key="1">
    <citation type="journal article" date="2019" name="Int. J. Syst. Evol. Microbiol.">
        <title>The Global Catalogue of Microorganisms (GCM) 10K type strain sequencing project: providing services to taxonomists for standard genome sequencing and annotation.</title>
        <authorList>
            <consortium name="The Broad Institute Genomics Platform"/>
            <consortium name="The Broad Institute Genome Sequencing Center for Infectious Disease"/>
            <person name="Wu L."/>
            <person name="Ma J."/>
        </authorList>
    </citation>
    <scope>NUCLEOTIDE SEQUENCE [LARGE SCALE GENOMIC DNA]</scope>
    <source>
        <strain evidence="7">CGMCC 1.16306</strain>
    </source>
</reference>
<dbReference type="PROSITE" id="PS51071">
    <property type="entry name" value="HTH_RPIR"/>
    <property type="match status" value="1"/>
</dbReference>
<keyword evidence="7" id="KW-1185">Reference proteome</keyword>
<evidence type="ECO:0000313" key="6">
    <source>
        <dbReference type="EMBL" id="MFC4620543.1"/>
    </source>
</evidence>
<dbReference type="PANTHER" id="PTHR30514">
    <property type="entry name" value="GLUCOKINASE"/>
    <property type="match status" value="1"/>
</dbReference>
<dbReference type="CDD" id="cd05013">
    <property type="entry name" value="SIS_RpiR"/>
    <property type="match status" value="1"/>
</dbReference>
<keyword evidence="2" id="KW-0238">DNA-binding</keyword>
<dbReference type="Pfam" id="PF01380">
    <property type="entry name" value="SIS"/>
    <property type="match status" value="1"/>
</dbReference>
<gene>
    <name evidence="6" type="ORF">ACFO4N_17770</name>
</gene>
<feature type="domain" description="HTH rpiR-type" evidence="4">
    <location>
        <begin position="2"/>
        <end position="78"/>
    </location>
</feature>
<dbReference type="PROSITE" id="PS51464">
    <property type="entry name" value="SIS"/>
    <property type="match status" value="1"/>
</dbReference>
<evidence type="ECO:0000259" key="5">
    <source>
        <dbReference type="PROSITE" id="PS51464"/>
    </source>
</evidence>
<name>A0ABV9GQK5_9BACL</name>
<organism evidence="6 7">
    <name type="scientific">Camelliibacillus cellulosilyticus</name>
    <dbReference type="NCBI Taxonomy" id="2174486"/>
    <lineage>
        <taxon>Bacteria</taxon>
        <taxon>Bacillati</taxon>
        <taxon>Bacillota</taxon>
        <taxon>Bacilli</taxon>
        <taxon>Bacillales</taxon>
        <taxon>Sporolactobacillaceae</taxon>
        <taxon>Camelliibacillus</taxon>
    </lineage>
</organism>
<dbReference type="InterPro" id="IPR009057">
    <property type="entry name" value="Homeodomain-like_sf"/>
</dbReference>
<evidence type="ECO:0000256" key="2">
    <source>
        <dbReference type="ARBA" id="ARBA00023125"/>
    </source>
</evidence>
<dbReference type="Gene3D" id="3.40.50.10490">
    <property type="entry name" value="Glucose-6-phosphate isomerase like protein, domain 1"/>
    <property type="match status" value="1"/>
</dbReference>
<dbReference type="RefSeq" id="WP_376847661.1">
    <property type="nucleotide sequence ID" value="NZ_JBHSFW010000026.1"/>
</dbReference>
<dbReference type="SUPFAM" id="SSF46689">
    <property type="entry name" value="Homeodomain-like"/>
    <property type="match status" value="1"/>
</dbReference>
<dbReference type="InterPro" id="IPR035472">
    <property type="entry name" value="RpiR-like_SIS"/>
</dbReference>
<evidence type="ECO:0000256" key="1">
    <source>
        <dbReference type="ARBA" id="ARBA00023015"/>
    </source>
</evidence>
<evidence type="ECO:0000313" key="7">
    <source>
        <dbReference type="Proteomes" id="UP001596022"/>
    </source>
</evidence>
<evidence type="ECO:0000256" key="3">
    <source>
        <dbReference type="ARBA" id="ARBA00023163"/>
    </source>
</evidence>
<dbReference type="InterPro" id="IPR046348">
    <property type="entry name" value="SIS_dom_sf"/>
</dbReference>
<keyword evidence="1" id="KW-0805">Transcription regulation</keyword>
<dbReference type="Pfam" id="PF01418">
    <property type="entry name" value="HTH_6"/>
    <property type="match status" value="1"/>
</dbReference>
<proteinExistence type="predicted"/>
<protein>
    <submittedName>
        <fullName evidence="6">MurR/RpiR family transcriptional regulator</fullName>
    </submittedName>
</protein>
<dbReference type="SUPFAM" id="SSF53697">
    <property type="entry name" value="SIS domain"/>
    <property type="match status" value="1"/>
</dbReference>